<dbReference type="eggNOG" id="COG4123">
    <property type="taxonomic scope" value="Bacteria"/>
</dbReference>
<dbReference type="KEGG" id="fno:Fnod_1649"/>
<dbReference type="OrthoDB" id="47041at2"/>
<evidence type="ECO:0000313" key="2">
    <source>
        <dbReference type="EMBL" id="ABS61484.1"/>
    </source>
</evidence>
<dbReference type="InterPro" id="IPR007848">
    <property type="entry name" value="Small_mtfrase_dom"/>
</dbReference>
<dbReference type="Pfam" id="PF05175">
    <property type="entry name" value="MTS"/>
    <property type="match status" value="1"/>
</dbReference>
<dbReference type="GO" id="GO:0008168">
    <property type="term" value="F:methyltransferase activity"/>
    <property type="evidence" value="ECO:0007669"/>
    <property type="project" value="UniProtKB-KW"/>
</dbReference>
<dbReference type="RefSeq" id="WP_011994775.1">
    <property type="nucleotide sequence ID" value="NC_009718.1"/>
</dbReference>
<name>A7HNK1_FERNB</name>
<accession>A7HNK1</accession>
<evidence type="ECO:0000259" key="1">
    <source>
        <dbReference type="Pfam" id="PF05175"/>
    </source>
</evidence>
<dbReference type="HOGENOM" id="CLU_061983_3_1_0"/>
<feature type="domain" description="Methyltransferase small" evidence="1">
    <location>
        <begin position="31"/>
        <end position="175"/>
    </location>
</feature>
<evidence type="ECO:0000313" key="3">
    <source>
        <dbReference type="Proteomes" id="UP000002415"/>
    </source>
</evidence>
<dbReference type="Gene3D" id="3.40.50.150">
    <property type="entry name" value="Vaccinia Virus protein VP39"/>
    <property type="match status" value="1"/>
</dbReference>
<gene>
    <name evidence="2" type="ordered locus">Fnod_1649</name>
</gene>
<proteinExistence type="predicted"/>
<keyword evidence="2" id="KW-0808">Transferase</keyword>
<protein>
    <submittedName>
        <fullName evidence="2">Methyltransferase small</fullName>
    </submittedName>
</protein>
<dbReference type="SUPFAM" id="SSF53335">
    <property type="entry name" value="S-adenosyl-L-methionine-dependent methyltransferases"/>
    <property type="match status" value="1"/>
</dbReference>
<sequence length="223" mass="25262">MNIKQPEKFSAEILRNIKTIDIPSHKPTHASAFLVWYSKPTSDIKNVIELGSGTGIVAFALAKLYNLYVTGIEIQHELYELAIEGIHVNNLEDKVKFLHCDVRDVENYFKAESFDMVVSNFPFHVGKKSPDKIRNMSRSAGLELINDFIKSSSYLLRNKGTFVFVMSPKLLVPVINILSEHKLIVQRMCFFHGTLEKNAKLVAIRGKKNGGYEVIIDPPQWGV</sequence>
<dbReference type="EMBL" id="CP000771">
    <property type="protein sequence ID" value="ABS61484.1"/>
    <property type="molecule type" value="Genomic_DNA"/>
</dbReference>
<reference evidence="2 3" key="2">
    <citation type="journal article" date="2009" name="Proc. Natl. Acad. Sci. U.S.A.">
        <title>On the chimeric nature, thermophilic origin, and phylogenetic placement of the Thermotogales.</title>
        <authorList>
            <person name="Zhaxybayeva O."/>
            <person name="Swithers K.S."/>
            <person name="Lapierre P."/>
            <person name="Fournier G.P."/>
            <person name="Bickhart D.M."/>
            <person name="DeBoy R.T."/>
            <person name="Nelson K.E."/>
            <person name="Nesbo C.L."/>
            <person name="Doolittle W.F."/>
            <person name="Gogarten J.P."/>
            <person name="Noll K.M."/>
        </authorList>
    </citation>
    <scope>NUCLEOTIDE SEQUENCE [LARGE SCALE GENOMIC DNA]</scope>
    <source>
        <strain evidence="3">ATCC 35602 / DSM 5306 / Rt17-B1</strain>
    </source>
</reference>
<dbReference type="InterPro" id="IPR029063">
    <property type="entry name" value="SAM-dependent_MTases_sf"/>
</dbReference>
<keyword evidence="3" id="KW-1185">Reference proteome</keyword>
<dbReference type="InterPro" id="IPR050210">
    <property type="entry name" value="tRNA_Adenine-N(6)_MTase"/>
</dbReference>
<organism evidence="2 3">
    <name type="scientific">Fervidobacterium nodosum (strain ATCC 35602 / DSM 5306 / Rt17-B1)</name>
    <dbReference type="NCBI Taxonomy" id="381764"/>
    <lineage>
        <taxon>Bacteria</taxon>
        <taxon>Thermotogati</taxon>
        <taxon>Thermotogota</taxon>
        <taxon>Thermotogae</taxon>
        <taxon>Thermotogales</taxon>
        <taxon>Fervidobacteriaceae</taxon>
        <taxon>Fervidobacterium</taxon>
    </lineage>
</organism>
<dbReference type="PANTHER" id="PTHR47739">
    <property type="entry name" value="TRNA1(VAL) (ADENINE(37)-N6)-METHYLTRANSFERASE"/>
    <property type="match status" value="1"/>
</dbReference>
<dbReference type="PANTHER" id="PTHR47739:SF1">
    <property type="entry name" value="TRNA1(VAL) (ADENINE(37)-N6)-METHYLTRANSFERASE"/>
    <property type="match status" value="1"/>
</dbReference>
<dbReference type="STRING" id="381764.Fnod_1649"/>
<dbReference type="AlphaFoldDB" id="A7HNK1"/>
<dbReference type="Proteomes" id="UP000002415">
    <property type="component" value="Chromosome"/>
</dbReference>
<reference evidence="2 3" key="1">
    <citation type="submission" date="2007-07" db="EMBL/GenBank/DDBJ databases">
        <title>Complete sequence of Fervidobacterium nodosum Rt17-B1.</title>
        <authorList>
            <consortium name="US DOE Joint Genome Institute"/>
            <person name="Copeland A."/>
            <person name="Lucas S."/>
            <person name="Lapidus A."/>
            <person name="Barry K."/>
            <person name="Glavina del Rio T."/>
            <person name="Dalin E."/>
            <person name="Tice H."/>
            <person name="Pitluck S."/>
            <person name="Saunders E."/>
            <person name="Brettin T."/>
            <person name="Bruce D."/>
            <person name="Detter J.C."/>
            <person name="Han C."/>
            <person name="Schmutz J."/>
            <person name="Larimer F."/>
            <person name="Land M."/>
            <person name="Hauser L."/>
            <person name="Kyrpides N."/>
            <person name="Mikhailova N."/>
            <person name="Nelson K."/>
            <person name="Gogarten J.P."/>
            <person name="Noll K."/>
            <person name="Richardson P."/>
        </authorList>
    </citation>
    <scope>NUCLEOTIDE SEQUENCE [LARGE SCALE GENOMIC DNA]</scope>
    <source>
        <strain evidence="3">ATCC 35602 / DSM 5306 / Rt17-B1</strain>
    </source>
</reference>
<keyword evidence="2" id="KW-0489">Methyltransferase</keyword>
<dbReference type="CDD" id="cd02440">
    <property type="entry name" value="AdoMet_MTases"/>
    <property type="match status" value="1"/>
</dbReference>
<dbReference type="GO" id="GO:0032259">
    <property type="term" value="P:methylation"/>
    <property type="evidence" value="ECO:0007669"/>
    <property type="project" value="UniProtKB-KW"/>
</dbReference>